<evidence type="ECO:0000313" key="3">
    <source>
        <dbReference type="Proteomes" id="UP000236454"/>
    </source>
</evidence>
<dbReference type="OrthoDB" id="9803535at2"/>
<evidence type="ECO:0000313" key="2">
    <source>
        <dbReference type="EMBL" id="SFT53687.1"/>
    </source>
</evidence>
<keyword evidence="1" id="KW-0732">Signal</keyword>
<dbReference type="Proteomes" id="UP000236454">
    <property type="component" value="Unassembled WGS sequence"/>
</dbReference>
<reference evidence="2 3" key="1">
    <citation type="submission" date="2016-10" db="EMBL/GenBank/DDBJ databases">
        <authorList>
            <person name="de Groot N.N."/>
        </authorList>
    </citation>
    <scope>NUCLEOTIDE SEQUENCE [LARGE SCALE GENOMIC DNA]</scope>
    <source>
        <strain evidence="2 3">CGMCC 1.7005</strain>
    </source>
</reference>
<sequence length="297" mass="34030">MVSNFLKTILLFFCLLVSDLSHAQKTHEQIARSKKALAHSSLLGICVTTPILLQSVWYETPGNFHVQNDGRSWLGMDKAGHAFSAYHLQKQAHRIYKWADYSDKKSLLFSSGISLLFQSSFEVLDGFQKNYGFSWPDMMANASGILLYSGQQILWKEEKIRLKFSYSPSPFAAIRPEVLGGNFQERLLKDYNGQTYWLSFSPFNFTQSSKSFPTWLQFSLGYSVNEKIVGTENYFSLGSDQYHAHSHLLLSLDIDFSKMNIRNSTLKKVLSIFNTLKLPFPALSLAQNQLRFHPIYF</sequence>
<proteinExistence type="predicted"/>
<feature type="signal peptide" evidence="1">
    <location>
        <begin position="1"/>
        <end position="23"/>
    </location>
</feature>
<feature type="chain" id="PRO_5014809210" evidence="1">
    <location>
        <begin position="24"/>
        <end position="297"/>
    </location>
</feature>
<dbReference type="EMBL" id="FPAS01000001">
    <property type="protein sequence ID" value="SFT53687.1"/>
    <property type="molecule type" value="Genomic_DNA"/>
</dbReference>
<dbReference type="Pfam" id="PF10043">
    <property type="entry name" value="DUF2279"/>
    <property type="match status" value="1"/>
</dbReference>
<keyword evidence="3" id="KW-1185">Reference proteome</keyword>
<evidence type="ECO:0000256" key="1">
    <source>
        <dbReference type="SAM" id="SignalP"/>
    </source>
</evidence>
<dbReference type="AlphaFoldDB" id="A0A1I6YTD5"/>
<protein>
    <submittedName>
        <fullName evidence="2">Uncharacterized conserved protein YfiM, DUF2279 family</fullName>
    </submittedName>
</protein>
<name>A0A1I6YTD5_9FLAO</name>
<accession>A0A1I6YTD5</accession>
<dbReference type="InterPro" id="IPR018736">
    <property type="entry name" value="DUF2279_periplasmic_lipo"/>
</dbReference>
<organism evidence="2 3">
    <name type="scientific">Lishizhenia tianjinensis</name>
    <dbReference type="NCBI Taxonomy" id="477690"/>
    <lineage>
        <taxon>Bacteria</taxon>
        <taxon>Pseudomonadati</taxon>
        <taxon>Bacteroidota</taxon>
        <taxon>Flavobacteriia</taxon>
        <taxon>Flavobacteriales</taxon>
        <taxon>Crocinitomicaceae</taxon>
        <taxon>Lishizhenia</taxon>
    </lineage>
</organism>
<dbReference type="STRING" id="477690.SAMN05216474_1158"/>
<gene>
    <name evidence="2" type="ORF">SAMN05216474_1158</name>
</gene>